<keyword evidence="14" id="KW-1185">Reference proteome</keyword>
<comment type="similarity">
    <text evidence="2 10">Belongs to the class-IV pyridoxal-phosphate-dependent aminotransferase family.</text>
</comment>
<evidence type="ECO:0000256" key="8">
    <source>
        <dbReference type="ARBA" id="ARBA00022898"/>
    </source>
</evidence>
<evidence type="ECO:0000256" key="2">
    <source>
        <dbReference type="ARBA" id="ARBA00009320"/>
    </source>
</evidence>
<reference evidence="13 14" key="1">
    <citation type="submission" date="2019-04" db="EMBL/GenBank/DDBJ databases">
        <title>Bacillus caeni sp. nov., a bacterium isolated from mangrove sediment.</title>
        <authorList>
            <person name="Huang H."/>
            <person name="Mo K."/>
            <person name="Hu Y."/>
        </authorList>
    </citation>
    <scope>NUCLEOTIDE SEQUENCE [LARGE SCALE GENOMIC DNA]</scope>
    <source>
        <strain evidence="13 14">HB172195</strain>
    </source>
</reference>
<dbReference type="RefSeq" id="WP_138126239.1">
    <property type="nucleotide sequence ID" value="NZ_SWLG01000006.1"/>
</dbReference>
<dbReference type="CDD" id="cd01558">
    <property type="entry name" value="D-AAT_like"/>
    <property type="match status" value="1"/>
</dbReference>
<dbReference type="InterPro" id="IPR043132">
    <property type="entry name" value="BCAT-like_C"/>
</dbReference>
<sequence>MIIFQNKIMDRSEVSIDIEDRGYQFGDGVYEVIRIYDGKLFEMEGHMKRLERSAGEIELSLPFPASEIIYSIKELIKHNNIKDGHVYMQITRGASSRNHPFPDNATPVLTAYTKEYEENPSATTEGIKALLADDIRWLRCDIKSLNLLGNVLGKQKAKDNGYDETIFHRGDTVTEGSSTNVFIVNNGQLVTHPATNLILNGITRKVVIDLAQNMSIPVREEEFTIDELLSADEVFITSTTIEVAPVTQINNTVLNDGKTGEVTRKLQEAFKNRISKVINKNEEIKTGD</sequence>
<evidence type="ECO:0000256" key="11">
    <source>
        <dbReference type="RuleBase" id="RU004516"/>
    </source>
</evidence>
<comment type="subunit">
    <text evidence="3">Homodimer.</text>
</comment>
<accession>A0A5R9F1K9</accession>
<proteinExistence type="inferred from homology"/>
<dbReference type="GO" id="GO:0047810">
    <property type="term" value="F:D-alanine-2-oxoglutarate aminotransferase activity"/>
    <property type="evidence" value="ECO:0007669"/>
    <property type="project" value="UniProtKB-EC"/>
</dbReference>
<dbReference type="PROSITE" id="PS00770">
    <property type="entry name" value="AA_TRANSFER_CLASS_4"/>
    <property type="match status" value="1"/>
</dbReference>
<evidence type="ECO:0000256" key="12">
    <source>
        <dbReference type="RuleBase" id="RU004520"/>
    </source>
</evidence>
<dbReference type="GO" id="GO:0030170">
    <property type="term" value="F:pyridoxal phosphate binding"/>
    <property type="evidence" value="ECO:0007669"/>
    <property type="project" value="InterPro"/>
</dbReference>
<dbReference type="Gene3D" id="3.30.470.10">
    <property type="match status" value="1"/>
</dbReference>
<dbReference type="InterPro" id="IPR001544">
    <property type="entry name" value="Aminotrans_IV"/>
</dbReference>
<keyword evidence="8 11" id="KW-0663">Pyridoxal phosphate</keyword>
<dbReference type="EC" id="2.6.1.21" evidence="4 12"/>
<protein>
    <recommendedName>
        <fullName evidence="5 12">D-alanine aminotransferase</fullName>
        <ecNumber evidence="4 12">2.6.1.21</ecNumber>
    </recommendedName>
</protein>
<dbReference type="GO" id="GO:0008652">
    <property type="term" value="P:amino acid biosynthetic process"/>
    <property type="evidence" value="ECO:0007669"/>
    <property type="project" value="UniProtKB-ARBA"/>
</dbReference>
<evidence type="ECO:0000256" key="4">
    <source>
        <dbReference type="ARBA" id="ARBA00012874"/>
    </source>
</evidence>
<dbReference type="FunFam" id="3.30.470.10:FF:000009">
    <property type="entry name" value="D-alanine aminotransferase"/>
    <property type="match status" value="1"/>
</dbReference>
<dbReference type="NCBIfam" id="TIGR01121">
    <property type="entry name" value="D_amino_aminoT"/>
    <property type="match status" value="1"/>
</dbReference>
<comment type="catalytic activity">
    <reaction evidence="9 12">
        <text>D-alanine + 2-oxoglutarate = D-glutamate + pyruvate</text>
        <dbReference type="Rhea" id="RHEA:15869"/>
        <dbReference type="ChEBI" id="CHEBI:15361"/>
        <dbReference type="ChEBI" id="CHEBI:16810"/>
        <dbReference type="ChEBI" id="CHEBI:29986"/>
        <dbReference type="ChEBI" id="CHEBI:57416"/>
        <dbReference type="EC" id="2.6.1.21"/>
    </reaction>
</comment>
<comment type="cofactor">
    <cofactor evidence="1 11">
        <name>pyridoxal 5'-phosphate</name>
        <dbReference type="ChEBI" id="CHEBI:597326"/>
    </cofactor>
</comment>
<dbReference type="InterPro" id="IPR050571">
    <property type="entry name" value="Class-IV_PLP-Dep_Aminotrnsfr"/>
</dbReference>
<evidence type="ECO:0000256" key="7">
    <source>
        <dbReference type="ARBA" id="ARBA00022679"/>
    </source>
</evidence>
<gene>
    <name evidence="13" type="primary">dat</name>
    <name evidence="13" type="ORF">FCL54_09935</name>
</gene>
<name>A0A5R9F1K9_9BACL</name>
<evidence type="ECO:0000256" key="3">
    <source>
        <dbReference type="ARBA" id="ARBA00011738"/>
    </source>
</evidence>
<dbReference type="Proteomes" id="UP000308230">
    <property type="component" value="Unassembled WGS sequence"/>
</dbReference>
<dbReference type="InterPro" id="IPR005784">
    <property type="entry name" value="D_amino_transT"/>
</dbReference>
<dbReference type="GO" id="GO:0005829">
    <property type="term" value="C:cytosol"/>
    <property type="evidence" value="ECO:0007669"/>
    <property type="project" value="TreeGrafter"/>
</dbReference>
<keyword evidence="7 13" id="KW-0808">Transferase</keyword>
<dbReference type="PANTHER" id="PTHR42743">
    <property type="entry name" value="AMINO-ACID AMINOTRANSFERASE"/>
    <property type="match status" value="1"/>
</dbReference>
<evidence type="ECO:0000256" key="9">
    <source>
        <dbReference type="ARBA" id="ARBA00047911"/>
    </source>
</evidence>
<comment type="caution">
    <text evidence="13">The sequence shown here is derived from an EMBL/GenBank/DDBJ whole genome shotgun (WGS) entry which is preliminary data.</text>
</comment>
<dbReference type="OrthoDB" id="9805628at2"/>
<organism evidence="13 14">
    <name type="scientific">Exobacillus caeni</name>
    <dbReference type="NCBI Taxonomy" id="2574798"/>
    <lineage>
        <taxon>Bacteria</taxon>
        <taxon>Bacillati</taxon>
        <taxon>Bacillota</taxon>
        <taxon>Bacilli</taxon>
        <taxon>Bacillales</taxon>
        <taxon>Guptibacillaceae</taxon>
        <taxon>Exobacillus</taxon>
    </lineage>
</organism>
<dbReference type="GO" id="GO:0046394">
    <property type="term" value="P:carboxylic acid biosynthetic process"/>
    <property type="evidence" value="ECO:0007669"/>
    <property type="project" value="UniProtKB-ARBA"/>
</dbReference>
<comment type="function">
    <text evidence="12">Acts on the D-isomers of alanine, leucine, aspartate, glutamate, aminobutyrate, norvaline and asparagine. The enzyme transfers an amino group from a substrate D-amino acid to the pyridoxal phosphate cofactor to form pyridoxamine and an alpha-keto acid in the first half-reaction.</text>
</comment>
<dbReference type="AlphaFoldDB" id="A0A5R9F1K9"/>
<evidence type="ECO:0000256" key="6">
    <source>
        <dbReference type="ARBA" id="ARBA00022576"/>
    </source>
</evidence>
<dbReference type="FunFam" id="3.20.10.10:FF:000002">
    <property type="entry name" value="D-alanine aminotransferase"/>
    <property type="match status" value="1"/>
</dbReference>
<evidence type="ECO:0000313" key="14">
    <source>
        <dbReference type="Proteomes" id="UP000308230"/>
    </source>
</evidence>
<dbReference type="InterPro" id="IPR018300">
    <property type="entry name" value="Aminotrans_IV_CS"/>
</dbReference>
<keyword evidence="6 13" id="KW-0032">Aminotransferase</keyword>
<dbReference type="EMBL" id="SWLG01000006">
    <property type="protein sequence ID" value="TLS37457.1"/>
    <property type="molecule type" value="Genomic_DNA"/>
</dbReference>
<dbReference type="InterPro" id="IPR036038">
    <property type="entry name" value="Aminotransferase-like"/>
</dbReference>
<evidence type="ECO:0000256" key="10">
    <source>
        <dbReference type="RuleBase" id="RU004106"/>
    </source>
</evidence>
<dbReference type="Pfam" id="PF01063">
    <property type="entry name" value="Aminotran_4"/>
    <property type="match status" value="1"/>
</dbReference>
<dbReference type="Gene3D" id="3.20.10.10">
    <property type="entry name" value="D-amino Acid Aminotransferase, subunit A, domain 2"/>
    <property type="match status" value="1"/>
</dbReference>
<dbReference type="PANTHER" id="PTHR42743:SF10">
    <property type="entry name" value="D-ALANINE AMINOTRANSFERASE"/>
    <property type="match status" value="1"/>
</dbReference>
<evidence type="ECO:0000256" key="1">
    <source>
        <dbReference type="ARBA" id="ARBA00001933"/>
    </source>
</evidence>
<dbReference type="SUPFAM" id="SSF56752">
    <property type="entry name" value="D-aminoacid aminotransferase-like PLP-dependent enzymes"/>
    <property type="match status" value="1"/>
</dbReference>
<dbReference type="NCBIfam" id="NF005209">
    <property type="entry name" value="PRK06680.1"/>
    <property type="match status" value="1"/>
</dbReference>
<evidence type="ECO:0000256" key="5">
    <source>
        <dbReference type="ARBA" id="ARBA00021779"/>
    </source>
</evidence>
<dbReference type="GO" id="GO:0046416">
    <property type="term" value="P:D-amino acid metabolic process"/>
    <property type="evidence" value="ECO:0007669"/>
    <property type="project" value="InterPro"/>
</dbReference>
<evidence type="ECO:0000313" key="13">
    <source>
        <dbReference type="EMBL" id="TLS37457.1"/>
    </source>
</evidence>
<dbReference type="InterPro" id="IPR043131">
    <property type="entry name" value="BCAT-like_N"/>
</dbReference>